<dbReference type="SUPFAM" id="SSF53300">
    <property type="entry name" value="vWA-like"/>
    <property type="match status" value="3"/>
</dbReference>
<evidence type="ECO:0000256" key="2">
    <source>
        <dbReference type="SAM" id="SignalP"/>
    </source>
</evidence>
<feature type="domain" description="VWFA" evidence="3">
    <location>
        <begin position="523"/>
        <end position="676"/>
    </location>
</feature>
<feature type="domain" description="VWFA" evidence="3">
    <location>
        <begin position="945"/>
        <end position="1091"/>
    </location>
</feature>
<dbReference type="EMBL" id="MCOG01000304">
    <property type="protein sequence ID" value="ORY20070.1"/>
    <property type="molecule type" value="Genomic_DNA"/>
</dbReference>
<dbReference type="GO" id="GO:0005737">
    <property type="term" value="C:cytoplasm"/>
    <property type="evidence" value="ECO:0007669"/>
    <property type="project" value="TreeGrafter"/>
</dbReference>
<dbReference type="InterPro" id="IPR009030">
    <property type="entry name" value="Growth_fac_rcpt_cys_sf"/>
</dbReference>
<organism evidence="4 5">
    <name type="scientific">Neocallimastix californiae</name>
    <dbReference type="NCBI Taxonomy" id="1754190"/>
    <lineage>
        <taxon>Eukaryota</taxon>
        <taxon>Fungi</taxon>
        <taxon>Fungi incertae sedis</taxon>
        <taxon>Chytridiomycota</taxon>
        <taxon>Chytridiomycota incertae sedis</taxon>
        <taxon>Neocallimastigomycetes</taxon>
        <taxon>Neocallimastigales</taxon>
        <taxon>Neocallimastigaceae</taxon>
        <taxon>Neocallimastix</taxon>
    </lineage>
</organism>
<evidence type="ECO:0000259" key="3">
    <source>
        <dbReference type="PROSITE" id="PS50234"/>
    </source>
</evidence>
<feature type="signal peptide" evidence="2">
    <location>
        <begin position="1"/>
        <end position="21"/>
    </location>
</feature>
<dbReference type="CDD" id="cd00198">
    <property type="entry name" value="vWFA"/>
    <property type="match status" value="3"/>
</dbReference>
<dbReference type="InterPro" id="IPR052969">
    <property type="entry name" value="Thr-specific_kinase-like"/>
</dbReference>
<dbReference type="GO" id="GO:0004674">
    <property type="term" value="F:protein serine/threonine kinase activity"/>
    <property type="evidence" value="ECO:0007669"/>
    <property type="project" value="TreeGrafter"/>
</dbReference>
<dbReference type="CDD" id="cd00064">
    <property type="entry name" value="FU"/>
    <property type="match status" value="1"/>
</dbReference>
<dbReference type="Pfam" id="PF13519">
    <property type="entry name" value="VWA_2"/>
    <property type="match status" value="3"/>
</dbReference>
<dbReference type="SMART" id="SM00261">
    <property type="entry name" value="FU"/>
    <property type="match status" value="3"/>
</dbReference>
<evidence type="ECO:0000313" key="4">
    <source>
        <dbReference type="EMBL" id="ORY20070.1"/>
    </source>
</evidence>
<name>A0A1Y2ACQ9_9FUNG</name>
<accession>A0A1Y2ACQ9</accession>
<proteinExistence type="predicted"/>
<dbReference type="PROSITE" id="PS50234">
    <property type="entry name" value="VWFA"/>
    <property type="match status" value="3"/>
</dbReference>
<evidence type="ECO:0000313" key="5">
    <source>
        <dbReference type="Proteomes" id="UP000193920"/>
    </source>
</evidence>
<keyword evidence="2" id="KW-0732">Signal</keyword>
<dbReference type="STRING" id="1754190.A0A1Y2ACQ9"/>
<dbReference type="PANTHER" id="PTHR47763:SF1">
    <property type="entry name" value="DUF659 DOMAIN-CONTAINING PROTEIN"/>
    <property type="match status" value="1"/>
</dbReference>
<protein>
    <recommendedName>
        <fullName evidence="3">VWFA domain-containing protein</fullName>
    </recommendedName>
</protein>
<dbReference type="SUPFAM" id="SSF57184">
    <property type="entry name" value="Growth factor receptor domain"/>
    <property type="match status" value="1"/>
</dbReference>
<dbReference type="Gene3D" id="3.40.50.410">
    <property type="entry name" value="von Willebrand factor, type A domain"/>
    <property type="match status" value="3"/>
</dbReference>
<reference evidence="4 5" key="1">
    <citation type="submission" date="2016-08" db="EMBL/GenBank/DDBJ databases">
        <title>A Parts List for Fungal Cellulosomes Revealed by Comparative Genomics.</title>
        <authorList>
            <consortium name="DOE Joint Genome Institute"/>
            <person name="Haitjema C.H."/>
            <person name="Gilmore S.P."/>
            <person name="Henske J.K."/>
            <person name="Solomon K.V."/>
            <person name="De Groot R."/>
            <person name="Kuo A."/>
            <person name="Mondo S.J."/>
            <person name="Salamov A.A."/>
            <person name="Labutti K."/>
            <person name="Zhao Z."/>
            <person name="Chiniquy J."/>
            <person name="Barry K."/>
            <person name="Brewer H.M."/>
            <person name="Purvine S.O."/>
            <person name="Wright A.T."/>
            <person name="Boxma B."/>
            <person name="Van Alen T."/>
            <person name="Hackstein J.H."/>
            <person name="Baker S.E."/>
            <person name="Grigoriev I.V."/>
            <person name="O'Malley M.A."/>
        </authorList>
    </citation>
    <scope>NUCLEOTIDE SEQUENCE [LARGE SCALE GENOMIC DNA]</scope>
    <source>
        <strain evidence="4 5">G1</strain>
    </source>
</reference>
<feature type="domain" description="VWFA" evidence="3">
    <location>
        <begin position="66"/>
        <end position="220"/>
    </location>
</feature>
<dbReference type="PANTHER" id="PTHR47763">
    <property type="entry name" value="ALPHA-PROTEIN KINASE VWKA"/>
    <property type="match status" value="1"/>
</dbReference>
<comment type="caution">
    <text evidence="4">The sequence shown here is derived from an EMBL/GenBank/DDBJ whole genome shotgun (WGS) entry which is preliminary data.</text>
</comment>
<dbReference type="Gene3D" id="2.10.220.10">
    <property type="entry name" value="Hormone Receptor, Insulin-like Growth Factor Receptor 1, Chain A, domain 2"/>
    <property type="match status" value="1"/>
</dbReference>
<dbReference type="InterPro" id="IPR036465">
    <property type="entry name" value="vWFA_dom_sf"/>
</dbReference>
<keyword evidence="1" id="KW-0175">Coiled coil</keyword>
<dbReference type="Proteomes" id="UP000193920">
    <property type="component" value="Unassembled WGS sequence"/>
</dbReference>
<sequence length="1468" mass="167798">MRRYLLYLTLIFFAFFTFVNSTSKCTEGEDGFMYCEDISSQGQNFLKNDSNNEIKGDSKNEGINSDIVFLVDESKSMCKYINTLKSKVQDLLDELSKEKINARFSVIGFGGKPRIYSAFTDDTKAINDAFNKLNCIHGDHESGLETIRMFLKKSKKFINKIEDIDGSDNFIETNKLNWRRNSSRTIVLITDEDSDIPYYEENRNKLQIKNSNNELDIKIYDGKQINSNDVNKFVGFPYHLDKDQASEYSFKYYIEPAFSPAILTSVNNVYTFYRSGSPLVLSKSYQKEVDETANLIIAENVQLIMLLSDNLMNAQGPFVSNSQFNKNNPYWQKEYGSWLSLIIKKHESDDSSTITAQYGNPGLDDIKKTSLERDEIYVKLVEKKQEKSLQGQILSNEGFCRAFKIDGIIDNENMIKLFYKNIVSSVKSYEINKLNEEEEELKNLEKKEKRDKYKKDNISFSTSISDESTTKTIFNEEATTTPATTPTTTPIISGEETPISYIRYKNVTVCDDDLVETKEINSDIVFIIDESGSMCKYIDPLRKKLSSLIEELKKVKANARFAIIGFGGKPRIYSAFTDDIEVIQESFYNLDCDESGQESGLEAIRMFLNKSKNFINRIEKVNSEKNFVDIDKLEWREKSTRTIILVTDEDSDLPIYEENRNDLQIENIVKKSDVDISMYEDKDISQNDIEKFMGFPYYLNKEYMPNYNSDVFFEPSFSPAILTSVNGIYTLYRSGTPLVLSDSYQKEVDETAQLIINNNIQLFMLLSDNLIESQGVDVSNSQFNNRNPYWANNHFTESDESSTINAQYGNPLLDSIRTIDLRAEEIYSKLKDKNQEKSLQGQVLNMGGFCRAFNLKDFTSEQSDSIVELFYRNVVKAVETCTTKQVPYTEEEEEEVNNIEIPGTTTTSTFATLYTIEPTVLPPVPYKNITVCNDEEVENREINADIVFIIDESASMCKYIDAMRNKLNILIDELYKVNANARYAIIGFGGKPRLYASFTKEEKVVEEAFSKLNCQQSGQESGLEAIRMFLNNVDYFVDWTGNNYGIDNFSDINEIKWREGSTKTIILLTDEDSDLPIYKENRNTLQIENLTNVINLEEFDGKDVDKKDVESFVGFPYYLSKNNLPEYGADVFFEPSFSPAILTSVDGVYTFYRNGQPIILSEAYQKEVDETAQLIIKDSIQLFLLLNDDLFDSQGSDVSNSQFSSSNPLWVNNRLSDTDDSSTITSQYGNPLLDSIAKQEFEREEIYDKLVTRKQEKSLQGQILLNGGFCRAFNMKEFTSGQSEKMVELFYKNVVRTVQKCVISQELICENGCTECDYYGCTACEDHRVLKNHKCECDVHYYESNNECLECDEGCSKCTSEKCIECTSEFRNPDKKGKCKCKDGYYEDIDESCKACDVECATCNRSGSCTTCKDKRAIISDGKCVCQYSYMQKNGICFICDESCAECNKNGCVACYDPTKTPDSNGKC</sequence>
<feature type="chain" id="PRO_5013299484" description="VWFA domain-containing protein" evidence="2">
    <location>
        <begin position="22"/>
        <end position="1468"/>
    </location>
</feature>
<dbReference type="SMART" id="SM00327">
    <property type="entry name" value="VWA"/>
    <property type="match status" value="3"/>
</dbReference>
<dbReference type="InterPro" id="IPR006212">
    <property type="entry name" value="Furin_repeat"/>
</dbReference>
<evidence type="ECO:0000256" key="1">
    <source>
        <dbReference type="SAM" id="Coils"/>
    </source>
</evidence>
<keyword evidence="5" id="KW-1185">Reference proteome</keyword>
<dbReference type="OrthoDB" id="2160190at2759"/>
<feature type="coiled-coil region" evidence="1">
    <location>
        <begin position="427"/>
        <end position="454"/>
    </location>
</feature>
<dbReference type="InterPro" id="IPR002035">
    <property type="entry name" value="VWF_A"/>
</dbReference>
<gene>
    <name evidence="4" type="ORF">LY90DRAFT_676979</name>
</gene>